<sequence>MFPDMQIPDISTYRKVNSYQKVSSIYVSERTCFSFFATLCTFVEKFITITRLFDQLAYFFPNLLLAKVKNYRKEVSICILS</sequence>
<reference evidence="1 2" key="1">
    <citation type="submission" date="2016-07" db="EMBL/GenBank/DDBJ databases">
        <title>Draft genome of Scalindua rubra, obtained from a brine-seawater interface in the Red Sea, sheds light on salt adaptation in anammox bacteria.</title>
        <authorList>
            <person name="Speth D.R."/>
            <person name="Lagkouvardos I."/>
            <person name="Wang Y."/>
            <person name="Qian P.-Y."/>
            <person name="Dutilh B.E."/>
            <person name="Jetten M.S."/>
        </authorList>
    </citation>
    <scope>NUCLEOTIDE SEQUENCE [LARGE SCALE GENOMIC DNA]</scope>
    <source>
        <strain evidence="1">BSI-1</strain>
    </source>
</reference>
<dbReference type="Proteomes" id="UP000094056">
    <property type="component" value="Unassembled WGS sequence"/>
</dbReference>
<evidence type="ECO:0000313" key="2">
    <source>
        <dbReference type="Proteomes" id="UP000094056"/>
    </source>
</evidence>
<name>A0A1E3XCJ0_9BACT</name>
<comment type="caution">
    <text evidence="1">The sequence shown here is derived from an EMBL/GenBank/DDBJ whole genome shotgun (WGS) entry which is preliminary data.</text>
</comment>
<organism evidence="1 2">
    <name type="scientific">Candidatus Scalindua rubra</name>
    <dbReference type="NCBI Taxonomy" id="1872076"/>
    <lineage>
        <taxon>Bacteria</taxon>
        <taxon>Pseudomonadati</taxon>
        <taxon>Planctomycetota</taxon>
        <taxon>Candidatus Brocadiia</taxon>
        <taxon>Candidatus Brocadiales</taxon>
        <taxon>Candidatus Scalinduaceae</taxon>
        <taxon>Candidatus Scalindua</taxon>
    </lineage>
</organism>
<gene>
    <name evidence="1" type="ORF">SCARUB_01522</name>
</gene>
<accession>A0A1E3XCJ0</accession>
<protein>
    <submittedName>
        <fullName evidence="1">Uncharacterized protein</fullName>
    </submittedName>
</protein>
<dbReference type="AlphaFoldDB" id="A0A1E3XCJ0"/>
<dbReference type="EMBL" id="MAYW01000031">
    <property type="protein sequence ID" value="ODS33342.1"/>
    <property type="molecule type" value="Genomic_DNA"/>
</dbReference>
<proteinExistence type="predicted"/>
<evidence type="ECO:0000313" key="1">
    <source>
        <dbReference type="EMBL" id="ODS33342.1"/>
    </source>
</evidence>